<dbReference type="Pfam" id="PF03432">
    <property type="entry name" value="Relaxase"/>
    <property type="match status" value="1"/>
</dbReference>
<comment type="caution">
    <text evidence="3">The sequence shown here is derived from an EMBL/GenBank/DDBJ whole genome shotgun (WGS) entry which is preliminary data.</text>
</comment>
<accession>A0ABS7DG87</accession>
<sequence length="405" mass="46677">MSLSTRSNLKTEDILKWHKGRGSSKNSHKEQRSGSGYNRSSAGFKLFPTASYGSNRASSELSPSDKASGIVNNLPESMVKLDKASKGIKCQKHMMAAADYISRHGMIDLEDENGEFLTHDELESRIEDWCKSQNTPYEEDGKKRAADARRLVISCPKGTDPEAVKKAVRELAKECLANEDYRYLFAIHNRSKEMPNEPDHPHVHLLIKAINSKGKRLNLRKEDLRYLRERFAVIAKKYGIDMNATTRAQRGHTQKSKTQERIHQEEREWNKHLSPSHPYDLSRMNQIDDALNTGKDIPESVAKQKAVKTRENIIKNANEYIKELRASGNTENLKLAADLERYISNMSPVKTSQEELLRKIREFNQIQKEKGYDLKEKIRQRKSHQSKQSQAQKWAIHRKKQNQER</sequence>
<reference evidence="3 4" key="1">
    <citation type="submission" date="2021-03" db="EMBL/GenBank/DDBJ databases">
        <title>Succinivibrio sp. nov. isolated from feces of cow.</title>
        <authorList>
            <person name="Choi J.-Y."/>
        </authorList>
    </citation>
    <scope>NUCLEOTIDE SEQUENCE [LARGE SCALE GENOMIC DNA]</scope>
    <source>
        <strain evidence="3 4">AGMB01872</strain>
    </source>
</reference>
<organism evidence="3 4">
    <name type="scientific">Succinivibrio faecicola</name>
    <dbReference type="NCBI Taxonomy" id="2820300"/>
    <lineage>
        <taxon>Bacteria</taxon>
        <taxon>Pseudomonadati</taxon>
        <taxon>Pseudomonadota</taxon>
        <taxon>Gammaproteobacteria</taxon>
        <taxon>Aeromonadales</taxon>
        <taxon>Succinivibrionaceae</taxon>
        <taxon>Succinivibrio</taxon>
    </lineage>
</organism>
<dbReference type="EMBL" id="JAGFNY010000013">
    <property type="protein sequence ID" value="MBW7570289.1"/>
    <property type="molecule type" value="Genomic_DNA"/>
</dbReference>
<keyword evidence="4" id="KW-1185">Reference proteome</keyword>
<evidence type="ECO:0000256" key="1">
    <source>
        <dbReference type="SAM" id="MobiDB-lite"/>
    </source>
</evidence>
<dbReference type="Proteomes" id="UP000731465">
    <property type="component" value="Unassembled WGS sequence"/>
</dbReference>
<feature type="compositionally biased region" description="Basic residues" evidence="1">
    <location>
        <begin position="395"/>
        <end position="405"/>
    </location>
</feature>
<gene>
    <name evidence="3" type="ORF">J5V48_05200</name>
</gene>
<dbReference type="Gene3D" id="3.30.930.30">
    <property type="match status" value="1"/>
</dbReference>
<proteinExistence type="predicted"/>
<evidence type="ECO:0000313" key="4">
    <source>
        <dbReference type="Proteomes" id="UP000731465"/>
    </source>
</evidence>
<evidence type="ECO:0000313" key="3">
    <source>
        <dbReference type="EMBL" id="MBW7570289.1"/>
    </source>
</evidence>
<name>A0ABS7DG87_9GAMM</name>
<feature type="region of interest" description="Disordered" evidence="1">
    <location>
        <begin position="1"/>
        <end position="41"/>
    </location>
</feature>
<dbReference type="RefSeq" id="WP_219937510.1">
    <property type="nucleotide sequence ID" value="NZ_JAGFNY010000013.1"/>
</dbReference>
<feature type="domain" description="MobA/VirD2-like nuclease" evidence="2">
    <location>
        <begin position="137"/>
        <end position="240"/>
    </location>
</feature>
<protein>
    <recommendedName>
        <fullName evidence="2">MobA/VirD2-like nuclease domain-containing protein</fullName>
    </recommendedName>
</protein>
<feature type="region of interest" description="Disordered" evidence="1">
    <location>
        <begin position="377"/>
        <end position="405"/>
    </location>
</feature>
<dbReference type="InterPro" id="IPR005094">
    <property type="entry name" value="Endonuclease_MobA/VirD2"/>
</dbReference>
<evidence type="ECO:0000259" key="2">
    <source>
        <dbReference type="Pfam" id="PF03432"/>
    </source>
</evidence>